<dbReference type="OrthoDB" id="10063692at2759"/>
<evidence type="ECO:0000256" key="1">
    <source>
        <dbReference type="ARBA" id="ARBA00000707"/>
    </source>
</evidence>
<evidence type="ECO:0000256" key="10">
    <source>
        <dbReference type="ARBA" id="ARBA00023054"/>
    </source>
</evidence>
<evidence type="ECO:0000256" key="8">
    <source>
        <dbReference type="ARBA" id="ARBA00022807"/>
    </source>
</evidence>
<evidence type="ECO:0000256" key="13">
    <source>
        <dbReference type="PIRSR" id="PIRSR633865-1"/>
    </source>
</evidence>
<organism evidence="18 19">
    <name type="scientific">Adineta ricciae</name>
    <name type="common">Rotifer</name>
    <dbReference type="NCBI Taxonomy" id="249248"/>
    <lineage>
        <taxon>Eukaryota</taxon>
        <taxon>Metazoa</taxon>
        <taxon>Spiralia</taxon>
        <taxon>Gnathifera</taxon>
        <taxon>Rotifera</taxon>
        <taxon>Eurotatoria</taxon>
        <taxon>Bdelloidea</taxon>
        <taxon>Adinetida</taxon>
        <taxon>Adinetidae</taxon>
        <taxon>Adineta</taxon>
    </lineage>
</organism>
<keyword evidence="10" id="KW-0175">Coiled coil</keyword>
<evidence type="ECO:0000256" key="12">
    <source>
        <dbReference type="ARBA" id="ARBA00023242"/>
    </source>
</evidence>
<evidence type="ECO:0000256" key="3">
    <source>
        <dbReference type="ARBA" id="ARBA00005702"/>
    </source>
</evidence>
<evidence type="ECO:0000256" key="9">
    <source>
        <dbReference type="ARBA" id="ARBA00023015"/>
    </source>
</evidence>
<keyword evidence="19" id="KW-1185">Reference proteome</keyword>
<dbReference type="InterPro" id="IPR033865">
    <property type="entry name" value="Ataxin-3"/>
</dbReference>
<dbReference type="Proteomes" id="UP000663852">
    <property type="component" value="Unassembled WGS sequence"/>
</dbReference>
<dbReference type="EC" id="3.4.19.12" evidence="4"/>
<keyword evidence="5" id="KW-0645">Protease</keyword>
<dbReference type="InterPro" id="IPR007327">
    <property type="entry name" value="TPD52"/>
</dbReference>
<evidence type="ECO:0000313" key="17">
    <source>
        <dbReference type="EMBL" id="CAF0966479.1"/>
    </source>
</evidence>
<protein>
    <recommendedName>
        <fullName evidence="4">ubiquitinyl hydrolase 1</fullName>
        <ecNumber evidence="4">3.4.19.12</ecNumber>
    </recommendedName>
</protein>
<dbReference type="EMBL" id="CAJNOR010000911">
    <property type="protein sequence ID" value="CAF1034780.1"/>
    <property type="molecule type" value="Genomic_DNA"/>
</dbReference>
<keyword evidence="12" id="KW-0539">Nucleus</keyword>
<gene>
    <name evidence="17" type="ORF">EDS130_LOCUS13146</name>
    <name evidence="18" type="ORF">XAT740_LOCUS14942</name>
</gene>
<dbReference type="AlphaFoldDB" id="A0A814JF86"/>
<feature type="region of interest" description="Disordered" evidence="15">
    <location>
        <begin position="379"/>
        <end position="402"/>
    </location>
</feature>
<dbReference type="PANTHER" id="PTHR14159">
    <property type="entry name" value="ATAXIN-3-RELATED"/>
    <property type="match status" value="1"/>
</dbReference>
<comment type="similarity">
    <text evidence="3">Belongs to the TPD52 family.</text>
</comment>
<accession>A0A814JF86</accession>
<dbReference type="GO" id="GO:0004843">
    <property type="term" value="F:cysteine-type deubiquitinase activity"/>
    <property type="evidence" value="ECO:0007669"/>
    <property type="project" value="UniProtKB-EC"/>
</dbReference>
<evidence type="ECO:0000259" key="16">
    <source>
        <dbReference type="PROSITE" id="PS50957"/>
    </source>
</evidence>
<evidence type="ECO:0000256" key="15">
    <source>
        <dbReference type="SAM" id="MobiDB-lite"/>
    </source>
</evidence>
<dbReference type="Proteomes" id="UP000663828">
    <property type="component" value="Unassembled WGS sequence"/>
</dbReference>
<evidence type="ECO:0000256" key="11">
    <source>
        <dbReference type="ARBA" id="ARBA00023163"/>
    </source>
</evidence>
<evidence type="ECO:0000256" key="4">
    <source>
        <dbReference type="ARBA" id="ARBA00012759"/>
    </source>
</evidence>
<keyword evidence="11" id="KW-0804">Transcription</keyword>
<dbReference type="GO" id="GO:0016579">
    <property type="term" value="P:protein deubiquitination"/>
    <property type="evidence" value="ECO:0007669"/>
    <property type="project" value="InterPro"/>
</dbReference>
<evidence type="ECO:0000256" key="14">
    <source>
        <dbReference type="PROSITE-ProRule" id="PRU00331"/>
    </source>
</evidence>
<dbReference type="InterPro" id="IPR006155">
    <property type="entry name" value="Josephin"/>
</dbReference>
<dbReference type="Pfam" id="PF02099">
    <property type="entry name" value="Josephin"/>
    <property type="match status" value="1"/>
</dbReference>
<evidence type="ECO:0000256" key="5">
    <source>
        <dbReference type="ARBA" id="ARBA00022670"/>
    </source>
</evidence>
<evidence type="ECO:0000256" key="2">
    <source>
        <dbReference type="ARBA" id="ARBA00004123"/>
    </source>
</evidence>
<evidence type="ECO:0000313" key="19">
    <source>
        <dbReference type="Proteomes" id="UP000663828"/>
    </source>
</evidence>
<dbReference type="SMART" id="SM01246">
    <property type="entry name" value="Josephin"/>
    <property type="match status" value="1"/>
</dbReference>
<dbReference type="PROSITE" id="PS50957">
    <property type="entry name" value="JOSEPHIN"/>
    <property type="match status" value="1"/>
</dbReference>
<comment type="caution">
    <text evidence="18">The sequence shown here is derived from an EMBL/GenBank/DDBJ whole genome shotgun (WGS) entry which is preliminary data.</text>
</comment>
<keyword evidence="6" id="KW-0833">Ubl conjugation pathway</keyword>
<keyword evidence="7 14" id="KW-0378">Hydrolase</keyword>
<name>A0A814JF86_ADIRI</name>
<comment type="subcellular location">
    <subcellularLocation>
        <location evidence="2">Nucleus</location>
    </subcellularLocation>
</comment>
<keyword evidence="8" id="KW-0788">Thiol protease</keyword>
<feature type="compositionally biased region" description="Basic and acidic residues" evidence="15">
    <location>
        <begin position="490"/>
        <end position="507"/>
    </location>
</feature>
<evidence type="ECO:0000256" key="6">
    <source>
        <dbReference type="ARBA" id="ARBA00022786"/>
    </source>
</evidence>
<dbReference type="PANTHER" id="PTHR14159:SF0">
    <property type="entry name" value="ATAXIN-3-RELATED"/>
    <property type="match status" value="1"/>
</dbReference>
<evidence type="ECO:0000313" key="18">
    <source>
        <dbReference type="EMBL" id="CAF1034780.1"/>
    </source>
</evidence>
<dbReference type="Gene3D" id="3.90.70.40">
    <property type="match status" value="1"/>
</dbReference>
<evidence type="ECO:0000256" key="7">
    <source>
        <dbReference type="ARBA" id="ARBA00022801"/>
    </source>
</evidence>
<dbReference type="GO" id="GO:0005634">
    <property type="term" value="C:nucleus"/>
    <property type="evidence" value="ECO:0007669"/>
    <property type="project" value="UniProtKB-SubCell"/>
</dbReference>
<reference evidence="18" key="1">
    <citation type="submission" date="2021-02" db="EMBL/GenBank/DDBJ databases">
        <authorList>
            <person name="Nowell W R."/>
        </authorList>
    </citation>
    <scope>NUCLEOTIDE SEQUENCE</scope>
</reference>
<feature type="domain" description="Josephin" evidence="16">
    <location>
        <begin position="193"/>
        <end position="363"/>
    </location>
</feature>
<dbReference type="GO" id="GO:0006508">
    <property type="term" value="P:proteolysis"/>
    <property type="evidence" value="ECO:0007669"/>
    <property type="project" value="UniProtKB-KW"/>
</dbReference>
<feature type="active site" evidence="14">
    <location>
        <position position="206"/>
    </location>
</feature>
<comment type="catalytic activity">
    <reaction evidence="1">
        <text>Thiol-dependent hydrolysis of ester, thioester, amide, peptide and isopeptide bonds formed by the C-terminal Gly of ubiquitin (a 76-residue protein attached to proteins as an intracellular targeting signal).</text>
        <dbReference type="EC" id="3.4.19.12"/>
    </reaction>
</comment>
<feature type="compositionally biased region" description="Low complexity" evidence="15">
    <location>
        <begin position="386"/>
        <end position="400"/>
    </location>
</feature>
<dbReference type="Pfam" id="PF04201">
    <property type="entry name" value="TPD52"/>
    <property type="match status" value="1"/>
</dbReference>
<feature type="region of interest" description="Disordered" evidence="15">
    <location>
        <begin position="1"/>
        <end position="28"/>
    </location>
</feature>
<feature type="active site" description="Nucleophile" evidence="13">
    <location>
        <position position="206"/>
    </location>
</feature>
<feature type="active site" description="Proton acceptor" evidence="13">
    <location>
        <position position="302"/>
    </location>
</feature>
<keyword evidence="9" id="KW-0805">Transcription regulation</keyword>
<dbReference type="Gene3D" id="1.10.287.10">
    <property type="entry name" value="S15/NS1, RNA-binding"/>
    <property type="match status" value="1"/>
</dbReference>
<proteinExistence type="inferred from homology"/>
<feature type="active site" evidence="14">
    <location>
        <position position="302"/>
    </location>
</feature>
<feature type="region of interest" description="Disordered" evidence="15">
    <location>
        <begin position="457"/>
        <end position="507"/>
    </location>
</feature>
<sequence length="507" mass="56762">MDKQQSTKMPKPFDEEASASGINNNQQQFVLREDDRLKQEEDYRQELMKVQDEIVTLRQVLGAKLKREHELKTLLGVGFVEDLKQDWNDTVSDIKSTTAYQKTAETFSAASEKIAPTLQTVNSSLKSGLGSLRNSSYFKTFENTVGSTVNAVKSKIVPSKSAMDFNGDDSEPLHGASGGNIFVYIDMNEVERLTGIYHETQEGSLCAQHALNNLLQREYFSAITLADIARAIDDQESSVLGHRSGESENMDDTGFFSIQVLQKALEVFDIELVPYASQHPLAQQARADPQSVQAYICNLREHWLTIRRFGSQYFDLNSISTMPKLVSNTYLQLYLAQLQQSGYSIFIINGFLPPCFADEKLLNNTIDPAYYRSLVERTDAERNSKNRTSSSTTKTSSSSSAAFNDQDIQRAIKASVELDNAEDKALQKVLAQSLRDADDAANKRLLEEAIAASLQNDSIETKKENPAPEPVIQAEPTIEELRQRRLQFYDNKDKSSKSDAKPSDPTE</sequence>
<dbReference type="PRINTS" id="PR01233">
    <property type="entry name" value="JOSEPHIN"/>
</dbReference>
<feature type="active site" evidence="13 14">
    <location>
        <position position="317"/>
    </location>
</feature>
<dbReference type="EMBL" id="CAJNOJ010000051">
    <property type="protein sequence ID" value="CAF0966479.1"/>
    <property type="molecule type" value="Genomic_DNA"/>
</dbReference>